<dbReference type="PROSITE" id="PS51318">
    <property type="entry name" value="TAT"/>
    <property type="match status" value="1"/>
</dbReference>
<evidence type="ECO:0000313" key="3">
    <source>
        <dbReference type="Proteomes" id="UP000011602"/>
    </source>
</evidence>
<evidence type="ECO:0000256" key="1">
    <source>
        <dbReference type="SAM" id="MobiDB-lite"/>
    </source>
</evidence>
<name>L9WX16_9EURY</name>
<organism evidence="2 3">
    <name type="scientific">Natronolimnohabitans innermongolicus JCM 12255</name>
    <dbReference type="NCBI Taxonomy" id="1227499"/>
    <lineage>
        <taxon>Archaea</taxon>
        <taxon>Methanobacteriati</taxon>
        <taxon>Methanobacteriota</taxon>
        <taxon>Stenosarchaea group</taxon>
        <taxon>Halobacteria</taxon>
        <taxon>Halobacteriales</taxon>
        <taxon>Natrialbaceae</taxon>
        <taxon>Natronolimnohabitans</taxon>
    </lineage>
</organism>
<comment type="caution">
    <text evidence="2">The sequence shown here is derived from an EMBL/GenBank/DDBJ whole genome shotgun (WGS) entry which is preliminary data.</text>
</comment>
<accession>L9WX16</accession>
<feature type="compositionally biased region" description="Acidic residues" evidence="1">
    <location>
        <begin position="152"/>
        <end position="165"/>
    </location>
</feature>
<evidence type="ECO:0000313" key="2">
    <source>
        <dbReference type="EMBL" id="ELY53999.1"/>
    </source>
</evidence>
<dbReference type="RefSeq" id="WP_007259904.1">
    <property type="nucleotide sequence ID" value="NZ_AOHZ01000061.1"/>
</dbReference>
<dbReference type="PROSITE" id="PS51257">
    <property type="entry name" value="PROKAR_LIPOPROTEIN"/>
    <property type="match status" value="1"/>
</dbReference>
<dbReference type="InterPro" id="IPR015943">
    <property type="entry name" value="WD40/YVTN_repeat-like_dom_sf"/>
</dbReference>
<evidence type="ECO:0008006" key="4">
    <source>
        <dbReference type="Google" id="ProtNLM"/>
    </source>
</evidence>
<protein>
    <recommendedName>
        <fullName evidence="4">Pyrrolo-quinoline quinone</fullName>
    </recommendedName>
</protein>
<dbReference type="InterPro" id="IPR006311">
    <property type="entry name" value="TAT_signal"/>
</dbReference>
<dbReference type="Gene3D" id="2.130.10.10">
    <property type="entry name" value="YVTN repeat-like/Quinoprotein amine dehydrogenase"/>
    <property type="match status" value="1"/>
</dbReference>
<dbReference type="OrthoDB" id="170335at2157"/>
<dbReference type="eggNOG" id="arCOG02556">
    <property type="taxonomic scope" value="Archaea"/>
</dbReference>
<dbReference type="InterPro" id="IPR011047">
    <property type="entry name" value="Quinoprotein_ADH-like_sf"/>
</dbReference>
<dbReference type="STRING" id="1227499.C493_13153"/>
<gene>
    <name evidence="2" type="ORF">C493_13153</name>
</gene>
<feature type="compositionally biased region" description="Basic and acidic residues" evidence="1">
    <location>
        <begin position="121"/>
        <end position="130"/>
    </location>
</feature>
<proteinExistence type="predicted"/>
<dbReference type="PANTHER" id="PTHR34512:SF30">
    <property type="entry name" value="OUTER MEMBRANE PROTEIN ASSEMBLY FACTOR BAMB"/>
    <property type="match status" value="1"/>
</dbReference>
<feature type="region of interest" description="Disordered" evidence="1">
    <location>
        <begin position="121"/>
        <end position="165"/>
    </location>
</feature>
<reference evidence="2 3" key="1">
    <citation type="journal article" date="2014" name="PLoS Genet.">
        <title>Phylogenetically driven sequencing of extremely halophilic archaea reveals strategies for static and dynamic osmo-response.</title>
        <authorList>
            <person name="Becker E.A."/>
            <person name="Seitzer P.M."/>
            <person name="Tritt A."/>
            <person name="Larsen D."/>
            <person name="Krusor M."/>
            <person name="Yao A.I."/>
            <person name="Wu D."/>
            <person name="Madern D."/>
            <person name="Eisen J.A."/>
            <person name="Darling A.E."/>
            <person name="Facciotti M.T."/>
        </authorList>
    </citation>
    <scope>NUCLEOTIDE SEQUENCE [LARGE SCALE GENOMIC DNA]</scope>
    <source>
        <strain evidence="2 3">JCM 12255</strain>
    </source>
</reference>
<sequence length="430" mass="45697">MIGDRLGRRRLLAAVGTGLATGLAGCGYQAAAGDFDWTESVDPYGGSPSVTWLGDGTHLFAVFERSVGPFGPSDGTVHVYDGGGQAVWTGSPDASRHGEPAIADGAAFLPLEDGTVVRLERDGDEQRQARVDSTAEGAQTTWKAEWYHAEESDASDTEPDEDDDADRVPRLALEASESLVAGSHADGVVGFDATDGTELFHLEFEDGLFGSRVGDEPDDPRIRALAVADDLVWTALEDRENGDALLVAVDADGSVVADVELATTPGWLETAGGDAGPALLLAVDGELRGLDRNRESAYTVPLESPPRSHDPAIVETGSTDRLYHASGESLTAIDLGTGEREWHRDDVRFTAGPVANADGVYGYGTLEGNGGRGCDLVGVAADGDDWWSVERYEDVDCGDELFLVDDRLVAATDETLYGFRWEPGSRYVLF</sequence>
<dbReference type="AlphaFoldDB" id="L9WX16"/>
<dbReference type="EMBL" id="AOHZ01000061">
    <property type="protein sequence ID" value="ELY53999.1"/>
    <property type="molecule type" value="Genomic_DNA"/>
</dbReference>
<dbReference type="SUPFAM" id="SSF50998">
    <property type="entry name" value="Quinoprotein alcohol dehydrogenase-like"/>
    <property type="match status" value="1"/>
</dbReference>
<keyword evidence="3" id="KW-1185">Reference proteome</keyword>
<dbReference type="Proteomes" id="UP000011602">
    <property type="component" value="Unassembled WGS sequence"/>
</dbReference>
<dbReference type="PANTHER" id="PTHR34512">
    <property type="entry name" value="CELL SURFACE PROTEIN"/>
    <property type="match status" value="1"/>
</dbReference>